<dbReference type="EMBL" id="LR797197">
    <property type="protein sequence ID" value="CAB4193186.1"/>
    <property type="molecule type" value="Genomic_DNA"/>
</dbReference>
<accession>A0A6J7XKP9</accession>
<gene>
    <name evidence="1" type="ORF">UFOVP1127_37</name>
    <name evidence="2" type="ORF">UFOVP1242_37</name>
    <name evidence="3" type="ORF">UFOVP1492_97</name>
    <name evidence="4" type="ORF">UFOVP1580_126</name>
</gene>
<sequence length="154" mass="16311">MPFLQATLAQEVLKLIDQDSPQFVGFPPTVQEAANSWALAITNYISPIIPPSVTISAAQAAFAARLAQAKPSLQNGQLLFHLAFVDFALALAPGMVGFISVPPIATLNLYAIFAASLDHQNVQVFANSFATAVDTWFRTGTATPVSGGPIIPWS</sequence>
<proteinExistence type="predicted"/>
<evidence type="ECO:0000313" key="4">
    <source>
        <dbReference type="EMBL" id="CAB5231636.1"/>
    </source>
</evidence>
<evidence type="ECO:0000313" key="1">
    <source>
        <dbReference type="EMBL" id="CAB4185230.1"/>
    </source>
</evidence>
<evidence type="ECO:0000313" key="2">
    <source>
        <dbReference type="EMBL" id="CAB4193186.1"/>
    </source>
</evidence>
<dbReference type="EMBL" id="LR798430">
    <property type="protein sequence ID" value="CAB5231636.1"/>
    <property type="molecule type" value="Genomic_DNA"/>
</dbReference>
<reference evidence="4" key="1">
    <citation type="submission" date="2020-05" db="EMBL/GenBank/DDBJ databases">
        <authorList>
            <person name="Chiriac C."/>
            <person name="Salcher M."/>
            <person name="Ghai R."/>
            <person name="Kavagutti S V."/>
        </authorList>
    </citation>
    <scope>NUCLEOTIDE SEQUENCE</scope>
</reference>
<evidence type="ECO:0000313" key="3">
    <source>
        <dbReference type="EMBL" id="CAB4217817.1"/>
    </source>
</evidence>
<dbReference type="EMBL" id="LR797450">
    <property type="protein sequence ID" value="CAB4217817.1"/>
    <property type="molecule type" value="Genomic_DNA"/>
</dbReference>
<dbReference type="EMBL" id="LR797075">
    <property type="protein sequence ID" value="CAB4185230.1"/>
    <property type="molecule type" value="Genomic_DNA"/>
</dbReference>
<name>A0A6J7XKP9_9CAUD</name>
<organism evidence="4">
    <name type="scientific">uncultured Caudovirales phage</name>
    <dbReference type="NCBI Taxonomy" id="2100421"/>
    <lineage>
        <taxon>Viruses</taxon>
        <taxon>Duplodnaviria</taxon>
        <taxon>Heunggongvirae</taxon>
        <taxon>Uroviricota</taxon>
        <taxon>Caudoviricetes</taxon>
        <taxon>Peduoviridae</taxon>
        <taxon>Maltschvirus</taxon>
        <taxon>Maltschvirus maltsch</taxon>
    </lineage>
</organism>
<protein>
    <submittedName>
        <fullName evidence="4">Uncharacterized protein</fullName>
    </submittedName>
</protein>